<protein>
    <recommendedName>
        <fullName evidence="6">LTXXQ motif family protein</fullName>
    </recommendedName>
</protein>
<dbReference type="AlphaFoldDB" id="A0A1I2JZU9"/>
<feature type="compositionally biased region" description="Basic and acidic residues" evidence="2">
    <location>
        <begin position="103"/>
        <end position="121"/>
    </location>
</feature>
<keyword evidence="3" id="KW-0732">Signal</keyword>
<dbReference type="Gene3D" id="1.20.120.1490">
    <property type="match status" value="1"/>
</dbReference>
<gene>
    <name evidence="4" type="ORF">SAMN05216283_11095</name>
</gene>
<organism evidence="4 5">
    <name type="scientific">Sunxiuqinia elliptica</name>
    <dbReference type="NCBI Taxonomy" id="655355"/>
    <lineage>
        <taxon>Bacteria</taxon>
        <taxon>Pseudomonadati</taxon>
        <taxon>Bacteroidota</taxon>
        <taxon>Bacteroidia</taxon>
        <taxon>Marinilabiliales</taxon>
        <taxon>Prolixibacteraceae</taxon>
        <taxon>Sunxiuqinia</taxon>
    </lineage>
</organism>
<keyword evidence="5" id="KW-1185">Reference proteome</keyword>
<proteinExistence type="predicted"/>
<sequence length="135" mass="15963">MKRIQLLLFFLVTSIGTSLAQPGERGQRMSPEERENKMVEALALDETQQAKLKAINENYWESFTELRKEMQAAADNRKELREKMKTNMDKRNQEIRALLTPEQAKKFGEMQKQREDRMEKRRMPHKRGGDKRPGK</sequence>
<reference evidence="4 5" key="1">
    <citation type="submission" date="2016-10" db="EMBL/GenBank/DDBJ databases">
        <authorList>
            <person name="de Groot N.N."/>
        </authorList>
    </citation>
    <scope>NUCLEOTIDE SEQUENCE [LARGE SCALE GENOMIC DNA]</scope>
    <source>
        <strain evidence="4 5">CGMCC 1.9156</strain>
    </source>
</reference>
<dbReference type="RefSeq" id="WP_093920960.1">
    <property type="nucleotide sequence ID" value="NZ_FONW01000010.1"/>
</dbReference>
<evidence type="ECO:0000313" key="4">
    <source>
        <dbReference type="EMBL" id="SFF60094.1"/>
    </source>
</evidence>
<evidence type="ECO:0008006" key="6">
    <source>
        <dbReference type="Google" id="ProtNLM"/>
    </source>
</evidence>
<feature type="region of interest" description="Disordered" evidence="2">
    <location>
        <begin position="92"/>
        <end position="135"/>
    </location>
</feature>
<dbReference type="STRING" id="655355.SAMN05216283_11095"/>
<feature type="chain" id="PRO_5011635496" description="LTXXQ motif family protein" evidence="3">
    <location>
        <begin position="21"/>
        <end position="135"/>
    </location>
</feature>
<keyword evidence="1" id="KW-0175">Coiled coil</keyword>
<evidence type="ECO:0000313" key="5">
    <source>
        <dbReference type="Proteomes" id="UP000198964"/>
    </source>
</evidence>
<dbReference type="EMBL" id="FONW01000010">
    <property type="protein sequence ID" value="SFF60094.1"/>
    <property type="molecule type" value="Genomic_DNA"/>
</dbReference>
<feature type="coiled-coil region" evidence="1">
    <location>
        <begin position="63"/>
        <end position="90"/>
    </location>
</feature>
<feature type="signal peptide" evidence="3">
    <location>
        <begin position="1"/>
        <end position="20"/>
    </location>
</feature>
<evidence type="ECO:0000256" key="3">
    <source>
        <dbReference type="SAM" id="SignalP"/>
    </source>
</evidence>
<evidence type="ECO:0000256" key="2">
    <source>
        <dbReference type="SAM" id="MobiDB-lite"/>
    </source>
</evidence>
<evidence type="ECO:0000256" key="1">
    <source>
        <dbReference type="SAM" id="Coils"/>
    </source>
</evidence>
<accession>A0A1I2JZU9</accession>
<name>A0A1I2JZU9_9BACT</name>
<dbReference type="Proteomes" id="UP000198964">
    <property type="component" value="Unassembled WGS sequence"/>
</dbReference>